<keyword evidence="6 11" id="KW-0812">Transmembrane</keyword>
<feature type="transmembrane region" description="Helical" evidence="11">
    <location>
        <begin position="267"/>
        <end position="291"/>
    </location>
</feature>
<feature type="transmembrane region" description="Helical" evidence="11">
    <location>
        <begin position="21"/>
        <end position="46"/>
    </location>
</feature>
<dbReference type="InterPro" id="IPR058204">
    <property type="entry name" value="FtsX_firmicutes-type"/>
</dbReference>
<dbReference type="Proteomes" id="UP000018895">
    <property type="component" value="Unassembled WGS sequence"/>
</dbReference>
<dbReference type="AlphaFoldDB" id="W4QJQ5"/>
<keyword evidence="7 11" id="KW-1133">Transmembrane helix</keyword>
<organism evidence="14 15">
    <name type="scientific">Halalkalibacter hemicellulosilyticusJCM 9152</name>
    <dbReference type="NCBI Taxonomy" id="1236971"/>
    <lineage>
        <taxon>Bacteria</taxon>
        <taxon>Bacillati</taxon>
        <taxon>Bacillota</taxon>
        <taxon>Bacilli</taxon>
        <taxon>Bacillales</taxon>
        <taxon>Bacillaceae</taxon>
        <taxon>Halalkalibacter</taxon>
    </lineage>
</organism>
<evidence type="ECO:0000256" key="10">
    <source>
        <dbReference type="PIRNR" id="PIRNR003097"/>
    </source>
</evidence>
<evidence type="ECO:0000256" key="2">
    <source>
        <dbReference type="ARBA" id="ARBA00007379"/>
    </source>
</evidence>
<accession>W4QJQ5</accession>
<dbReference type="Pfam" id="PF18075">
    <property type="entry name" value="FtsX_ECD"/>
    <property type="match status" value="1"/>
</dbReference>
<evidence type="ECO:0000256" key="7">
    <source>
        <dbReference type="ARBA" id="ARBA00022989"/>
    </source>
</evidence>
<feature type="domain" description="ABC3 transporter permease C-terminal" evidence="12">
    <location>
        <begin position="176"/>
        <end position="284"/>
    </location>
</feature>
<sequence length="297" mass="33489">MKARTVGRHLREGSKNLIRNGWMTFASISAVAIMLFIVGVFLLLIMNVSNIVQGVEDDVEIMVFIDLTASEEQQDELLSELETIQNVENIIYVDREEGLEQFITSLDEYGEIFESMRGEENPLNDVFVVRAIDPHLTEQVANQIEDLRHVEKVDFGRETVERLFAITNMVRTVGLVLVLGMMFTAMFLIANTIKLTIVARKREIQIMKLVGATNAFIRWPFFIEGVLLGGIGAIIPIVIIGVGYYYLTELFDGQADLLFSLLPVFPITWQIGLLLLLIGAFIGIWGSMVSVRKFLKV</sequence>
<dbReference type="Gene3D" id="3.30.70.3040">
    <property type="match status" value="1"/>
</dbReference>
<evidence type="ECO:0000256" key="6">
    <source>
        <dbReference type="ARBA" id="ARBA00022692"/>
    </source>
</evidence>
<name>W4QJQ5_9BACI</name>
<evidence type="ECO:0000256" key="4">
    <source>
        <dbReference type="ARBA" id="ARBA00022475"/>
    </source>
</evidence>
<comment type="subcellular location">
    <subcellularLocation>
        <location evidence="1">Cell membrane</location>
        <topology evidence="1">Multi-pass membrane protein</topology>
    </subcellularLocation>
</comment>
<protein>
    <recommendedName>
        <fullName evidence="3 10">Cell division protein FtsX</fullName>
    </recommendedName>
</protein>
<keyword evidence="4 10" id="KW-1003">Cell membrane</keyword>
<keyword evidence="8 10" id="KW-0472">Membrane</keyword>
<dbReference type="PANTHER" id="PTHR47755:SF1">
    <property type="entry name" value="CELL DIVISION PROTEIN FTSX"/>
    <property type="match status" value="1"/>
</dbReference>
<dbReference type="RefSeq" id="WP_035345422.1">
    <property type="nucleotide sequence ID" value="NZ_BAUU01000021.1"/>
</dbReference>
<dbReference type="PANTHER" id="PTHR47755">
    <property type="entry name" value="CELL DIVISION PROTEIN FTSX"/>
    <property type="match status" value="1"/>
</dbReference>
<dbReference type="InterPro" id="IPR004513">
    <property type="entry name" value="FtsX"/>
</dbReference>
<dbReference type="EMBL" id="BAUU01000021">
    <property type="protein sequence ID" value="GAE31569.1"/>
    <property type="molecule type" value="Genomic_DNA"/>
</dbReference>
<keyword evidence="9 10" id="KW-0131">Cell cycle</keyword>
<evidence type="ECO:0000256" key="3">
    <source>
        <dbReference type="ARBA" id="ARBA00021907"/>
    </source>
</evidence>
<keyword evidence="5 10" id="KW-0132">Cell division</keyword>
<dbReference type="GO" id="GO:0051301">
    <property type="term" value="P:cell division"/>
    <property type="evidence" value="ECO:0007669"/>
    <property type="project" value="UniProtKB-KW"/>
</dbReference>
<dbReference type="NCBIfam" id="NF038347">
    <property type="entry name" value="FtsX_Gpos"/>
    <property type="match status" value="1"/>
</dbReference>
<comment type="caution">
    <text evidence="14">The sequence shown here is derived from an EMBL/GenBank/DDBJ whole genome shotgun (WGS) entry which is preliminary data.</text>
</comment>
<dbReference type="GO" id="GO:0005886">
    <property type="term" value="C:plasma membrane"/>
    <property type="evidence" value="ECO:0007669"/>
    <property type="project" value="UniProtKB-SubCell"/>
</dbReference>
<dbReference type="InterPro" id="IPR040690">
    <property type="entry name" value="FtsX_ECD"/>
</dbReference>
<evidence type="ECO:0000259" key="12">
    <source>
        <dbReference type="Pfam" id="PF02687"/>
    </source>
</evidence>
<evidence type="ECO:0000313" key="15">
    <source>
        <dbReference type="Proteomes" id="UP000018895"/>
    </source>
</evidence>
<evidence type="ECO:0000256" key="1">
    <source>
        <dbReference type="ARBA" id="ARBA00004651"/>
    </source>
</evidence>
<reference evidence="14" key="1">
    <citation type="journal article" date="2014" name="Genome Announc.">
        <title>Draft Genome Sequences of Three Alkaliphilic Bacillus Strains, Bacillus wakoensis JCM 9140T, Bacillus akibai JCM 9157T, and Bacillus hemicellulosilyticus JCM 9152T.</title>
        <authorList>
            <person name="Yuki M."/>
            <person name="Oshima K."/>
            <person name="Suda W."/>
            <person name="Oshida Y."/>
            <person name="Kitamura K."/>
            <person name="Iida T."/>
            <person name="Hattori M."/>
            <person name="Ohkuma M."/>
        </authorList>
    </citation>
    <scope>NUCLEOTIDE SEQUENCE [LARGE SCALE GENOMIC DNA]</scope>
    <source>
        <strain evidence="14">JCM 9152</strain>
    </source>
</reference>
<feature type="transmembrane region" description="Helical" evidence="11">
    <location>
        <begin position="173"/>
        <end position="198"/>
    </location>
</feature>
<dbReference type="STRING" id="1236971.JCM9152_3045"/>
<gene>
    <name evidence="14" type="ORF">JCM9152_3045</name>
</gene>
<evidence type="ECO:0000256" key="11">
    <source>
        <dbReference type="SAM" id="Phobius"/>
    </source>
</evidence>
<keyword evidence="15" id="KW-1185">Reference proteome</keyword>
<feature type="transmembrane region" description="Helical" evidence="11">
    <location>
        <begin position="219"/>
        <end position="247"/>
    </location>
</feature>
<evidence type="ECO:0000256" key="5">
    <source>
        <dbReference type="ARBA" id="ARBA00022618"/>
    </source>
</evidence>
<dbReference type="PIRSF" id="PIRSF003097">
    <property type="entry name" value="FtsX"/>
    <property type="match status" value="1"/>
</dbReference>
<dbReference type="OrthoDB" id="9812531at2"/>
<proteinExistence type="inferred from homology"/>
<comment type="function">
    <text evidence="10">Part of the ABC transporter FtsEX involved in asymmetric cellular division facilitating the initiation of sporulation.</text>
</comment>
<comment type="similarity">
    <text evidence="2 10">Belongs to the ABC-4 integral membrane protein family. FtsX subfamily.</text>
</comment>
<dbReference type="Pfam" id="PF02687">
    <property type="entry name" value="FtsX"/>
    <property type="match status" value="1"/>
</dbReference>
<evidence type="ECO:0000259" key="13">
    <source>
        <dbReference type="Pfam" id="PF18075"/>
    </source>
</evidence>
<evidence type="ECO:0000313" key="14">
    <source>
        <dbReference type="EMBL" id="GAE31569.1"/>
    </source>
</evidence>
<evidence type="ECO:0000256" key="8">
    <source>
        <dbReference type="ARBA" id="ARBA00023136"/>
    </source>
</evidence>
<feature type="domain" description="FtsX extracellular" evidence="13">
    <location>
        <begin position="59"/>
        <end position="153"/>
    </location>
</feature>
<evidence type="ECO:0000256" key="9">
    <source>
        <dbReference type="ARBA" id="ARBA00023306"/>
    </source>
</evidence>
<dbReference type="InterPro" id="IPR003838">
    <property type="entry name" value="ABC3_permease_C"/>
</dbReference>